<dbReference type="OrthoDB" id="9775889at2"/>
<dbReference type="InterPro" id="IPR029070">
    <property type="entry name" value="Chitinase_insertion_sf"/>
</dbReference>
<keyword evidence="4" id="KW-1185">Reference proteome</keyword>
<sequence length="574" mass="64299">METVRFRPRRKSGGWLKWVVLMSGLLAMFSVIWVGWERLSPNNTVVKPDYGTTHPILYHGEAAKDGALVDGDQIRLPLSFIYDQLGLKQEVYFEEKTGSIVMTNANKVLRFKTNALTATMNKKEYPLRIAAEVKDNVAYLPTTPLEELYGLKIEYNATDDIVTVMRAGDAVQRGISPEEGVIRTSPSIHATIVKRLTQKEELRIWGEKDGWYTVQSIDGVSGYAQKKAVTLTELEQIDAQQEPAPYNAWKVIGSKINLTWEAVYQKAPDTKQISDMPGVNVVSPTWFELLDGKGNIKGKADMQYVNWAHKKGMQVWAVFSNSFEPDRTSAALGSADARLQMIRQLSAFAEMYKLQGINLDFENVNTADKANLVQFVRELTPLMHEQGVVVSIDVSPKSNSEMWSLFLDRASLGKTVDYMMIMAYDEHWASSSTSGSVASLPWTEQSIKTIIEEDGVPANKIVLGMPLYARLWTEKTDDSGKTKVTSKALGMDAINNIIADHKLKPTFDADSGQHYVEYKEDGALQRIWIEDGLSMKSRTALAKKYGLAGVATWQRQFSSDDIWGTINQSLKQLP</sequence>
<dbReference type="InterPro" id="IPR011583">
    <property type="entry name" value="Chitinase_II/V-like_cat"/>
</dbReference>
<dbReference type="InterPro" id="IPR012854">
    <property type="entry name" value="Cu_amine_oxidase-like_N"/>
</dbReference>
<dbReference type="SUPFAM" id="SSF51445">
    <property type="entry name" value="(Trans)glycosidases"/>
    <property type="match status" value="1"/>
</dbReference>
<dbReference type="PROSITE" id="PS51910">
    <property type="entry name" value="GH18_2"/>
    <property type="match status" value="1"/>
</dbReference>
<reference evidence="3 4" key="1">
    <citation type="submission" date="2018-08" db="EMBL/GenBank/DDBJ databases">
        <title>Genomic Encyclopedia of Type Strains, Phase III (KMG-III): the genomes of soil and plant-associated and newly described type strains.</title>
        <authorList>
            <person name="Whitman W."/>
        </authorList>
    </citation>
    <scope>NUCLEOTIDE SEQUENCE [LARGE SCALE GENOMIC DNA]</scope>
    <source>
        <strain evidence="3 4">CGMCC 1.10966</strain>
    </source>
</reference>
<dbReference type="InterPro" id="IPR001223">
    <property type="entry name" value="Glyco_hydro18_cat"/>
</dbReference>
<dbReference type="Gene3D" id="3.10.50.10">
    <property type="match status" value="1"/>
</dbReference>
<dbReference type="Pfam" id="PF07833">
    <property type="entry name" value="Cu_amine_oxidN1"/>
    <property type="match status" value="1"/>
</dbReference>
<dbReference type="PANTHER" id="PTHR46066">
    <property type="entry name" value="CHITINASE DOMAIN-CONTAINING PROTEIN 1 FAMILY MEMBER"/>
    <property type="match status" value="1"/>
</dbReference>
<evidence type="ECO:0000259" key="2">
    <source>
        <dbReference type="PROSITE" id="PS51910"/>
    </source>
</evidence>
<feature type="transmembrane region" description="Helical" evidence="1">
    <location>
        <begin position="15"/>
        <end position="36"/>
    </location>
</feature>
<feature type="domain" description="GH18" evidence="2">
    <location>
        <begin position="254"/>
        <end position="573"/>
    </location>
</feature>
<accession>A0A3D9S553</accession>
<dbReference type="RefSeq" id="WP_116189380.1">
    <property type="nucleotide sequence ID" value="NZ_QTTN01000012.1"/>
</dbReference>
<evidence type="ECO:0000313" key="3">
    <source>
        <dbReference type="EMBL" id="REE85406.1"/>
    </source>
</evidence>
<keyword evidence="1" id="KW-0472">Membrane</keyword>
<dbReference type="InterPro" id="IPR036582">
    <property type="entry name" value="Mao_N_sf"/>
</dbReference>
<comment type="caution">
    <text evidence="3">The sequence shown here is derived from an EMBL/GenBank/DDBJ whole genome shotgun (WGS) entry which is preliminary data.</text>
</comment>
<organism evidence="3 4">
    <name type="scientific">Paenibacillus taihuensis</name>
    <dbReference type="NCBI Taxonomy" id="1156355"/>
    <lineage>
        <taxon>Bacteria</taxon>
        <taxon>Bacillati</taxon>
        <taxon>Bacillota</taxon>
        <taxon>Bacilli</taxon>
        <taxon>Bacillales</taxon>
        <taxon>Paenibacillaceae</taxon>
        <taxon>Paenibacillus</taxon>
    </lineage>
</organism>
<dbReference type="InterPro" id="IPR017853">
    <property type="entry name" value="GH"/>
</dbReference>
<dbReference type="SUPFAM" id="SSF55383">
    <property type="entry name" value="Copper amine oxidase, domain N"/>
    <property type="match status" value="1"/>
</dbReference>
<dbReference type="Pfam" id="PF00704">
    <property type="entry name" value="Glyco_hydro_18"/>
    <property type="match status" value="1"/>
</dbReference>
<evidence type="ECO:0000256" key="1">
    <source>
        <dbReference type="SAM" id="Phobius"/>
    </source>
</evidence>
<evidence type="ECO:0000313" key="4">
    <source>
        <dbReference type="Proteomes" id="UP000256304"/>
    </source>
</evidence>
<dbReference type="GO" id="GO:0008061">
    <property type="term" value="F:chitin binding"/>
    <property type="evidence" value="ECO:0007669"/>
    <property type="project" value="InterPro"/>
</dbReference>
<keyword evidence="1" id="KW-1133">Transmembrane helix</keyword>
<dbReference type="PANTHER" id="PTHR46066:SF2">
    <property type="entry name" value="CHITINASE DOMAIN-CONTAINING PROTEIN 1"/>
    <property type="match status" value="1"/>
</dbReference>
<dbReference type="EMBL" id="QTTN01000012">
    <property type="protein sequence ID" value="REE85406.1"/>
    <property type="molecule type" value="Genomic_DNA"/>
</dbReference>
<dbReference type="Gene3D" id="3.20.20.80">
    <property type="entry name" value="Glycosidases"/>
    <property type="match status" value="1"/>
</dbReference>
<gene>
    <name evidence="3" type="ORF">A8990_112135</name>
</gene>
<dbReference type="GO" id="GO:0005975">
    <property type="term" value="P:carbohydrate metabolic process"/>
    <property type="evidence" value="ECO:0007669"/>
    <property type="project" value="InterPro"/>
</dbReference>
<name>A0A3D9S553_9BACL</name>
<dbReference type="Gene3D" id="3.30.457.10">
    <property type="entry name" value="Copper amine oxidase-like, N-terminal domain"/>
    <property type="match status" value="1"/>
</dbReference>
<dbReference type="Proteomes" id="UP000256304">
    <property type="component" value="Unassembled WGS sequence"/>
</dbReference>
<dbReference type="AlphaFoldDB" id="A0A3D9S553"/>
<protein>
    <submittedName>
        <fullName evidence="3">Spore germination protein YaaH</fullName>
    </submittedName>
</protein>
<keyword evidence="1" id="KW-0812">Transmembrane</keyword>
<dbReference type="SMART" id="SM00636">
    <property type="entry name" value="Glyco_18"/>
    <property type="match status" value="1"/>
</dbReference>
<proteinExistence type="predicted"/>
<dbReference type="Gene3D" id="2.30.30.40">
    <property type="entry name" value="SH3 Domains"/>
    <property type="match status" value="1"/>
</dbReference>